<organism evidence="15 16">
    <name type="scientific">Cryobacterium melibiosiphilum</name>
    <dbReference type="NCBI Taxonomy" id="995039"/>
    <lineage>
        <taxon>Bacteria</taxon>
        <taxon>Bacillati</taxon>
        <taxon>Actinomycetota</taxon>
        <taxon>Actinomycetes</taxon>
        <taxon>Micrococcales</taxon>
        <taxon>Microbacteriaceae</taxon>
        <taxon>Cryobacterium</taxon>
    </lineage>
</organism>
<keyword evidence="8 10" id="KW-0460">Magnesium</keyword>
<evidence type="ECO:0000256" key="2">
    <source>
        <dbReference type="ARBA" id="ARBA00003213"/>
    </source>
</evidence>
<dbReference type="EMBL" id="QZVS01000090">
    <property type="protein sequence ID" value="RJT87294.1"/>
    <property type="molecule type" value="Genomic_DNA"/>
</dbReference>
<keyword evidence="6 10" id="KW-0547">Nucleotide-binding</keyword>
<dbReference type="OrthoDB" id="9776390at2"/>
<evidence type="ECO:0000256" key="8">
    <source>
        <dbReference type="ARBA" id="ARBA00022842"/>
    </source>
</evidence>
<comment type="similarity">
    <text evidence="3 10 13">Belongs to the IPP transferase family.</text>
</comment>
<feature type="site" description="Interaction with substrate tRNA" evidence="10">
    <location>
        <position position="139"/>
    </location>
</feature>
<dbReference type="InterPro" id="IPR027417">
    <property type="entry name" value="P-loop_NTPase"/>
</dbReference>
<evidence type="ECO:0000256" key="13">
    <source>
        <dbReference type="RuleBase" id="RU003785"/>
    </source>
</evidence>
<dbReference type="SUPFAM" id="SSF52540">
    <property type="entry name" value="P-loop containing nucleoside triphosphate hydrolases"/>
    <property type="match status" value="1"/>
</dbReference>
<dbReference type="Pfam" id="PF01715">
    <property type="entry name" value="IPPT"/>
    <property type="match status" value="1"/>
</dbReference>
<keyword evidence="5 10" id="KW-0819">tRNA processing</keyword>
<evidence type="ECO:0000256" key="12">
    <source>
        <dbReference type="RuleBase" id="RU003784"/>
    </source>
</evidence>
<gene>
    <name evidence="10 15" type="primary">miaA</name>
    <name evidence="15" type="ORF">D6T64_14715</name>
</gene>
<evidence type="ECO:0000256" key="5">
    <source>
        <dbReference type="ARBA" id="ARBA00022694"/>
    </source>
</evidence>
<dbReference type="Proteomes" id="UP000272015">
    <property type="component" value="Unassembled WGS sequence"/>
</dbReference>
<evidence type="ECO:0000256" key="14">
    <source>
        <dbReference type="SAM" id="MobiDB-lite"/>
    </source>
</evidence>
<reference evidence="15 16" key="1">
    <citation type="submission" date="2018-09" db="EMBL/GenBank/DDBJ databases">
        <title>Novel species of Cryobacterium.</title>
        <authorList>
            <person name="Liu Q."/>
            <person name="Xin Y.-H."/>
        </authorList>
    </citation>
    <scope>NUCLEOTIDE SEQUENCE [LARGE SCALE GENOMIC DNA]</scope>
    <source>
        <strain evidence="15 16">Hh39</strain>
    </source>
</reference>
<comment type="function">
    <text evidence="2 10 12">Catalyzes the transfer of a dimethylallyl group onto the adenine at position 37 in tRNAs that read codons beginning with uridine, leading to the formation of N6-(dimethylallyl)adenosine (i(6)A).</text>
</comment>
<dbReference type="HAMAP" id="MF_00185">
    <property type="entry name" value="IPP_trans"/>
    <property type="match status" value="1"/>
</dbReference>
<dbReference type="AlphaFoldDB" id="A0A3A5MP64"/>
<evidence type="ECO:0000313" key="15">
    <source>
        <dbReference type="EMBL" id="RJT87294.1"/>
    </source>
</evidence>
<evidence type="ECO:0000313" key="16">
    <source>
        <dbReference type="Proteomes" id="UP000272015"/>
    </source>
</evidence>
<evidence type="ECO:0000256" key="11">
    <source>
        <dbReference type="RuleBase" id="RU003783"/>
    </source>
</evidence>
<dbReference type="Gene3D" id="1.10.20.140">
    <property type="match status" value="1"/>
</dbReference>
<evidence type="ECO:0000256" key="1">
    <source>
        <dbReference type="ARBA" id="ARBA00001946"/>
    </source>
</evidence>
<evidence type="ECO:0000256" key="3">
    <source>
        <dbReference type="ARBA" id="ARBA00005842"/>
    </source>
</evidence>
<evidence type="ECO:0000256" key="7">
    <source>
        <dbReference type="ARBA" id="ARBA00022840"/>
    </source>
</evidence>
<dbReference type="GO" id="GO:0006400">
    <property type="term" value="P:tRNA modification"/>
    <property type="evidence" value="ECO:0007669"/>
    <property type="project" value="TreeGrafter"/>
</dbReference>
<evidence type="ECO:0000256" key="9">
    <source>
        <dbReference type="ARBA" id="ARBA00049563"/>
    </source>
</evidence>
<comment type="caution">
    <text evidence="15">The sequence shown here is derived from an EMBL/GenBank/DDBJ whole genome shotgun (WGS) entry which is preliminary data.</text>
</comment>
<feature type="region of interest" description="Disordered" evidence="14">
    <location>
        <begin position="1"/>
        <end position="31"/>
    </location>
</feature>
<dbReference type="GO" id="GO:0052381">
    <property type="term" value="F:tRNA dimethylallyltransferase activity"/>
    <property type="evidence" value="ECO:0007669"/>
    <property type="project" value="UniProtKB-UniRule"/>
</dbReference>
<dbReference type="NCBIfam" id="TIGR00174">
    <property type="entry name" value="miaA"/>
    <property type="match status" value="1"/>
</dbReference>
<dbReference type="PANTHER" id="PTHR11088:SF60">
    <property type="entry name" value="TRNA DIMETHYLALLYLTRANSFERASE"/>
    <property type="match status" value="1"/>
</dbReference>
<proteinExistence type="inferred from homology"/>
<dbReference type="InterPro" id="IPR039657">
    <property type="entry name" value="Dimethylallyltransferase"/>
</dbReference>
<keyword evidence="16" id="KW-1185">Reference proteome</keyword>
<feature type="binding site" evidence="10">
    <location>
        <begin position="45"/>
        <end position="50"/>
    </location>
    <ligand>
        <name>substrate</name>
    </ligand>
</feature>
<name>A0A3A5MP64_9MICO</name>
<comment type="subunit">
    <text evidence="10">Monomer.</text>
</comment>
<dbReference type="EC" id="2.5.1.75" evidence="10"/>
<evidence type="ECO:0000256" key="4">
    <source>
        <dbReference type="ARBA" id="ARBA00022679"/>
    </source>
</evidence>
<dbReference type="PANTHER" id="PTHR11088">
    <property type="entry name" value="TRNA DIMETHYLALLYLTRANSFERASE"/>
    <property type="match status" value="1"/>
</dbReference>
<comment type="cofactor">
    <cofactor evidence="1 10">
        <name>Mg(2+)</name>
        <dbReference type="ChEBI" id="CHEBI:18420"/>
    </cofactor>
</comment>
<sequence length="350" mass="37823">MENVDRVPDGSTRVSEPASESANEPANERAHEPAAAQLIVIVGPTGTGKSELSLDVAEHLRATGREVEIVNADAMQLYRGMDIGTAKLATGERRGIRHHLLDVLDVTDEATVANYQRDARAAISDIVDRGAVPILVGGSGLYISSVVFDFQFPGTDPELRAELEADLTAHGPGVMYARLKVVDPGAATRIGASNGRRLVRALEIVQLTGGPHLAALPDEPVYWMPALTLGLRMPREQLTPRLDARVDRMWAAGLVDEVDALRHLGLEDGVTASRAIGYAQALGEVTGTLSRAEAIEATQQLTRRYARRQVSWFKRAVDTRWIDALAPDRLAQAVHLVDAAVLTPKALHVR</sequence>
<evidence type="ECO:0000256" key="10">
    <source>
        <dbReference type="HAMAP-Rule" id="MF_00185"/>
    </source>
</evidence>
<comment type="caution">
    <text evidence="10">Lacks conserved residue(s) required for the propagation of feature annotation.</text>
</comment>
<dbReference type="InterPro" id="IPR018022">
    <property type="entry name" value="IPT"/>
</dbReference>
<accession>A0A3A5MP64</accession>
<keyword evidence="4 10" id="KW-0808">Transferase</keyword>
<feature type="site" description="Interaction with substrate tRNA" evidence="10">
    <location>
        <position position="160"/>
    </location>
</feature>
<dbReference type="GO" id="GO:0005524">
    <property type="term" value="F:ATP binding"/>
    <property type="evidence" value="ECO:0007669"/>
    <property type="project" value="UniProtKB-UniRule"/>
</dbReference>
<dbReference type="Gene3D" id="3.40.50.300">
    <property type="entry name" value="P-loop containing nucleotide triphosphate hydrolases"/>
    <property type="match status" value="1"/>
</dbReference>
<protein>
    <recommendedName>
        <fullName evidence="10">tRNA dimethylallyltransferase</fullName>
        <ecNumber evidence="10">2.5.1.75</ecNumber>
    </recommendedName>
    <alternativeName>
        <fullName evidence="10">Dimethylallyl diphosphate:tRNA dimethylallyltransferase</fullName>
        <shortName evidence="10">DMAPP:tRNA dimethylallyltransferase</shortName>
        <shortName evidence="10">DMATase</shortName>
    </alternativeName>
    <alternativeName>
        <fullName evidence="10">Isopentenyl-diphosphate:tRNA isopentenyltransferase</fullName>
        <shortName evidence="10">IPP transferase</shortName>
        <shortName evidence="10">IPPT</shortName>
        <shortName evidence="10">IPTase</shortName>
    </alternativeName>
</protein>
<comment type="catalytic activity">
    <reaction evidence="9 10 11">
        <text>adenosine(37) in tRNA + dimethylallyl diphosphate = N(6)-dimethylallyladenosine(37) in tRNA + diphosphate</text>
        <dbReference type="Rhea" id="RHEA:26482"/>
        <dbReference type="Rhea" id="RHEA-COMP:10162"/>
        <dbReference type="Rhea" id="RHEA-COMP:10375"/>
        <dbReference type="ChEBI" id="CHEBI:33019"/>
        <dbReference type="ChEBI" id="CHEBI:57623"/>
        <dbReference type="ChEBI" id="CHEBI:74411"/>
        <dbReference type="ChEBI" id="CHEBI:74415"/>
        <dbReference type="EC" id="2.5.1.75"/>
    </reaction>
</comment>
<keyword evidence="7 10" id="KW-0067">ATP-binding</keyword>
<evidence type="ECO:0000256" key="6">
    <source>
        <dbReference type="ARBA" id="ARBA00022741"/>
    </source>
</evidence>
<feature type="compositionally biased region" description="Polar residues" evidence="14">
    <location>
        <begin position="12"/>
        <end position="24"/>
    </location>
</feature>
<feature type="binding site" evidence="10">
    <location>
        <begin position="43"/>
        <end position="50"/>
    </location>
    <ligand>
        <name>ATP</name>
        <dbReference type="ChEBI" id="CHEBI:30616"/>
    </ligand>
</feature>